<evidence type="ECO:0000313" key="2">
    <source>
        <dbReference type="EMBL" id="TNV87144.1"/>
    </source>
</evidence>
<sequence length="497" mass="54608">MRLQAQNTSPSSIGAPINITNVKDQIKKESSQNAQPIVLTFIEEVDAPSTQLQQLEIPGSKYLLRPDSNDEEDNESNRAQPETRSMTSFEHLKQMESLDKFMGNRLEANLSDMAEEDDQDTQRRDANIGSASTVIDHPARQNHLLSSNEKQGYNTELLQEQKQSPSKAHQKPHSKFKKQRPKDDVKSVEPPIQLSYHNIQNMKNINKSTERAGGNDSSEGNSNSNENKSQDSKLKTQSSATLIKRVHKKNMLQNPAGSLLVVPGHASIVQSQLHGQQQVSQTGVLDPQIVAKIKHAQDAALNQDDLQSIYSGGSGMAPSLVSGSINFFPQGNAVKTDEDNQSAANPGEKLQESGESSDDMNSQDAEASDRDVISEEEDVIMSHSSDSDHEEDHEDEIQKKQTSFNQPKASPLPQQVHNTSAAPSSSNFSPPKQDSQMPGSQEKVATNSGGASQMATFGNIGTEASEVYDMIKPLSKKSFEEDTKPIQRKEVKQLDLE</sequence>
<feature type="region of interest" description="Disordered" evidence="1">
    <location>
        <begin position="331"/>
        <end position="456"/>
    </location>
</feature>
<feature type="compositionally biased region" description="Basic and acidic residues" evidence="1">
    <location>
        <begin position="477"/>
        <end position="497"/>
    </location>
</feature>
<accession>A0A8J8P735</accession>
<dbReference type="EMBL" id="RRYP01000609">
    <property type="protein sequence ID" value="TNV87144.1"/>
    <property type="molecule type" value="Genomic_DNA"/>
</dbReference>
<feature type="compositionally biased region" description="Polar residues" evidence="1">
    <location>
        <begin position="77"/>
        <end position="88"/>
    </location>
</feature>
<keyword evidence="3" id="KW-1185">Reference proteome</keyword>
<protein>
    <submittedName>
        <fullName evidence="2">Uncharacterized protein</fullName>
    </submittedName>
</protein>
<feature type="compositionally biased region" description="Polar residues" evidence="1">
    <location>
        <begin position="143"/>
        <end position="167"/>
    </location>
</feature>
<evidence type="ECO:0000256" key="1">
    <source>
        <dbReference type="SAM" id="MobiDB-lite"/>
    </source>
</evidence>
<name>A0A8J8P735_HALGN</name>
<feature type="region of interest" description="Disordered" evidence="1">
    <location>
        <begin position="49"/>
        <end position="238"/>
    </location>
</feature>
<feature type="region of interest" description="Disordered" evidence="1">
    <location>
        <begin position="475"/>
        <end position="497"/>
    </location>
</feature>
<feature type="compositionally biased region" description="Basic and acidic residues" evidence="1">
    <location>
        <begin position="90"/>
        <end position="99"/>
    </location>
</feature>
<dbReference type="Proteomes" id="UP000785679">
    <property type="component" value="Unassembled WGS sequence"/>
</dbReference>
<comment type="caution">
    <text evidence="2">The sequence shown here is derived from an EMBL/GenBank/DDBJ whole genome shotgun (WGS) entry which is preliminary data.</text>
</comment>
<reference evidence="2" key="1">
    <citation type="submission" date="2019-06" db="EMBL/GenBank/DDBJ databases">
        <authorList>
            <person name="Zheng W."/>
        </authorList>
    </citation>
    <scope>NUCLEOTIDE SEQUENCE</scope>
    <source>
        <strain evidence="2">QDHG01</strain>
    </source>
</reference>
<feature type="compositionally biased region" description="Polar residues" evidence="1">
    <location>
        <begin position="195"/>
        <end position="207"/>
    </location>
</feature>
<feature type="compositionally biased region" description="Low complexity" evidence="1">
    <location>
        <begin position="420"/>
        <end position="431"/>
    </location>
</feature>
<feature type="compositionally biased region" description="Polar residues" evidence="1">
    <location>
        <begin position="432"/>
        <end position="456"/>
    </location>
</feature>
<gene>
    <name evidence="2" type="ORF">FGO68_gene2807</name>
</gene>
<feature type="compositionally biased region" description="Low complexity" evidence="1">
    <location>
        <begin position="214"/>
        <end position="227"/>
    </location>
</feature>
<feature type="compositionally biased region" description="Basic residues" evidence="1">
    <location>
        <begin position="168"/>
        <end position="180"/>
    </location>
</feature>
<evidence type="ECO:0000313" key="3">
    <source>
        <dbReference type="Proteomes" id="UP000785679"/>
    </source>
</evidence>
<feature type="compositionally biased region" description="Polar residues" evidence="1">
    <location>
        <begin position="400"/>
        <end position="419"/>
    </location>
</feature>
<organism evidence="2 3">
    <name type="scientific">Halteria grandinella</name>
    <dbReference type="NCBI Taxonomy" id="5974"/>
    <lineage>
        <taxon>Eukaryota</taxon>
        <taxon>Sar</taxon>
        <taxon>Alveolata</taxon>
        <taxon>Ciliophora</taxon>
        <taxon>Intramacronucleata</taxon>
        <taxon>Spirotrichea</taxon>
        <taxon>Stichotrichia</taxon>
        <taxon>Sporadotrichida</taxon>
        <taxon>Halteriidae</taxon>
        <taxon>Halteria</taxon>
    </lineage>
</organism>
<proteinExistence type="predicted"/>
<dbReference type="AlphaFoldDB" id="A0A8J8P735"/>